<comment type="caution">
    <text evidence="5">The sequence shown here is derived from an EMBL/GenBank/DDBJ whole genome shotgun (WGS) entry which is preliminary data.</text>
</comment>
<dbReference type="Gene3D" id="3.30.70.270">
    <property type="match status" value="1"/>
</dbReference>
<dbReference type="PROSITE" id="PS50887">
    <property type="entry name" value="GGDEF"/>
    <property type="match status" value="1"/>
</dbReference>
<keyword evidence="3" id="KW-1133">Transmembrane helix</keyword>
<feature type="transmembrane region" description="Helical" evidence="3">
    <location>
        <begin position="37"/>
        <end position="58"/>
    </location>
</feature>
<dbReference type="InterPro" id="IPR000160">
    <property type="entry name" value="GGDEF_dom"/>
</dbReference>
<evidence type="ECO:0000256" key="2">
    <source>
        <dbReference type="ARBA" id="ARBA00034247"/>
    </source>
</evidence>
<dbReference type="SMART" id="SM00267">
    <property type="entry name" value="GGDEF"/>
    <property type="match status" value="1"/>
</dbReference>
<feature type="transmembrane region" description="Helical" evidence="3">
    <location>
        <begin position="98"/>
        <end position="121"/>
    </location>
</feature>
<feature type="transmembrane region" description="Helical" evidence="3">
    <location>
        <begin position="7"/>
        <end position="25"/>
    </location>
</feature>
<dbReference type="Proteomes" id="UP000646911">
    <property type="component" value="Unassembled WGS sequence"/>
</dbReference>
<protein>
    <recommendedName>
        <fullName evidence="1">diguanylate cyclase</fullName>
        <ecNumber evidence="1">2.7.7.65</ecNumber>
    </recommendedName>
</protein>
<keyword evidence="3" id="KW-0472">Membrane</keyword>
<dbReference type="NCBIfam" id="TIGR00254">
    <property type="entry name" value="GGDEF"/>
    <property type="match status" value="1"/>
</dbReference>
<dbReference type="InterPro" id="IPR029787">
    <property type="entry name" value="Nucleotide_cyclase"/>
</dbReference>
<dbReference type="InterPro" id="IPR050469">
    <property type="entry name" value="Diguanylate_Cyclase"/>
</dbReference>
<evidence type="ECO:0000256" key="1">
    <source>
        <dbReference type="ARBA" id="ARBA00012528"/>
    </source>
</evidence>
<dbReference type="PANTHER" id="PTHR45138:SF9">
    <property type="entry name" value="DIGUANYLATE CYCLASE DGCM-RELATED"/>
    <property type="match status" value="1"/>
</dbReference>
<evidence type="ECO:0000313" key="5">
    <source>
        <dbReference type="EMBL" id="MBC3910973.1"/>
    </source>
</evidence>
<dbReference type="EC" id="2.7.7.65" evidence="1"/>
<dbReference type="CDD" id="cd01949">
    <property type="entry name" value="GGDEF"/>
    <property type="match status" value="1"/>
</dbReference>
<accession>A0ABR6ZGW7</accession>
<feature type="domain" description="GGDEF" evidence="4">
    <location>
        <begin position="171"/>
        <end position="302"/>
    </location>
</feature>
<evidence type="ECO:0000256" key="3">
    <source>
        <dbReference type="SAM" id="Phobius"/>
    </source>
</evidence>
<reference evidence="5 6" key="1">
    <citation type="submission" date="2020-08" db="EMBL/GenBank/DDBJ databases">
        <title>Novel species isolated from subtropical streams in China.</title>
        <authorList>
            <person name="Lu H."/>
        </authorList>
    </citation>
    <scope>NUCLEOTIDE SEQUENCE [LARGE SCALE GENOMIC DNA]</scope>
    <source>
        <strain evidence="5 6">NL8W</strain>
    </source>
</reference>
<dbReference type="InterPro" id="IPR043128">
    <property type="entry name" value="Rev_trsase/Diguanyl_cyclase"/>
</dbReference>
<dbReference type="PANTHER" id="PTHR45138">
    <property type="entry name" value="REGULATORY COMPONENTS OF SENSORY TRANSDUCTION SYSTEM"/>
    <property type="match status" value="1"/>
</dbReference>
<sequence length="302" mass="34594">MLRLHRNFIISACLALCAFIFLYAYMGTPKPLIRWKWMDIVGEGGTAMMAGLWLLLMLSSRPRGLLTRLFAFGLAAIMLGSWADCLDEFFVIPKEDIWAHLLESMLVFTGMLIVTAGMYYWREEQFALNEHLQKRERLFRDHRAFDRVTQLSNADYLRLQIKLEMDNHPGLPCALVLLDIDQFHLINRQYGQHEGDKVLLAVSHMLLLNLHNKDVLCRYAGDRFALVLHDRSLEEAQALAVHLCHMVRQMRYCAQEQTLEISMRHACTMADDVPDTLLSRLSRALESSAHASVEPPLPAGAL</sequence>
<feature type="transmembrane region" description="Helical" evidence="3">
    <location>
        <begin position="65"/>
        <end position="83"/>
    </location>
</feature>
<keyword evidence="6" id="KW-1185">Reference proteome</keyword>
<evidence type="ECO:0000313" key="6">
    <source>
        <dbReference type="Proteomes" id="UP000646911"/>
    </source>
</evidence>
<organism evidence="5 6">
    <name type="scientific">Undibacterium umbellatum</name>
    <dbReference type="NCBI Taxonomy" id="2762300"/>
    <lineage>
        <taxon>Bacteria</taxon>
        <taxon>Pseudomonadati</taxon>
        <taxon>Pseudomonadota</taxon>
        <taxon>Betaproteobacteria</taxon>
        <taxon>Burkholderiales</taxon>
        <taxon>Oxalobacteraceae</taxon>
        <taxon>Undibacterium</taxon>
    </lineage>
</organism>
<dbReference type="SUPFAM" id="SSF55073">
    <property type="entry name" value="Nucleotide cyclase"/>
    <property type="match status" value="1"/>
</dbReference>
<evidence type="ECO:0000259" key="4">
    <source>
        <dbReference type="PROSITE" id="PS50887"/>
    </source>
</evidence>
<dbReference type="EMBL" id="JACOFX010000022">
    <property type="protein sequence ID" value="MBC3910973.1"/>
    <property type="molecule type" value="Genomic_DNA"/>
</dbReference>
<dbReference type="Pfam" id="PF00990">
    <property type="entry name" value="GGDEF"/>
    <property type="match status" value="1"/>
</dbReference>
<name>A0ABR6ZGW7_9BURK</name>
<gene>
    <name evidence="5" type="ORF">H8L47_25705</name>
</gene>
<keyword evidence="3" id="KW-0812">Transmembrane</keyword>
<proteinExistence type="predicted"/>
<comment type="catalytic activity">
    <reaction evidence="2">
        <text>2 GTP = 3',3'-c-di-GMP + 2 diphosphate</text>
        <dbReference type="Rhea" id="RHEA:24898"/>
        <dbReference type="ChEBI" id="CHEBI:33019"/>
        <dbReference type="ChEBI" id="CHEBI:37565"/>
        <dbReference type="ChEBI" id="CHEBI:58805"/>
        <dbReference type="EC" id="2.7.7.65"/>
    </reaction>
</comment>